<evidence type="ECO:0000313" key="4">
    <source>
        <dbReference type="Proteomes" id="UP000282759"/>
    </source>
</evidence>
<reference evidence="3 4" key="1">
    <citation type="submission" date="2019-01" db="EMBL/GenBank/DDBJ databases">
        <authorList>
            <person name="Chen W.-M."/>
        </authorList>
    </citation>
    <scope>NUCLEOTIDE SEQUENCE [LARGE SCALE GENOMIC DNA]</scope>
    <source>
        <strain evidence="3 4">YBJ-36</strain>
    </source>
</reference>
<gene>
    <name evidence="3" type="ORF">EOD41_02440</name>
</gene>
<dbReference type="PANTHER" id="PTHR44520:SF2">
    <property type="entry name" value="RESPONSE REGULATOR RCP1"/>
    <property type="match status" value="1"/>
</dbReference>
<dbReference type="InterPro" id="IPR011006">
    <property type="entry name" value="CheY-like_superfamily"/>
</dbReference>
<dbReference type="AlphaFoldDB" id="A0A3S2X0U6"/>
<dbReference type="Proteomes" id="UP000282759">
    <property type="component" value="Unassembled WGS sequence"/>
</dbReference>
<dbReference type="SMART" id="SM00448">
    <property type="entry name" value="REC"/>
    <property type="match status" value="1"/>
</dbReference>
<feature type="modified residue" description="4-aspartylphosphate" evidence="1">
    <location>
        <position position="60"/>
    </location>
</feature>
<comment type="caution">
    <text evidence="3">The sequence shown here is derived from an EMBL/GenBank/DDBJ whole genome shotgun (WGS) entry which is preliminary data.</text>
</comment>
<evidence type="ECO:0000259" key="2">
    <source>
        <dbReference type="PROSITE" id="PS50110"/>
    </source>
</evidence>
<dbReference type="Gene3D" id="3.40.50.2300">
    <property type="match status" value="1"/>
</dbReference>
<keyword evidence="1" id="KW-0597">Phosphoprotein</keyword>
<proteinExistence type="predicted"/>
<dbReference type="SUPFAM" id="SSF52172">
    <property type="entry name" value="CheY-like"/>
    <property type="match status" value="1"/>
</dbReference>
<dbReference type="GO" id="GO:0000160">
    <property type="term" value="P:phosphorelay signal transduction system"/>
    <property type="evidence" value="ECO:0007669"/>
    <property type="project" value="InterPro"/>
</dbReference>
<dbReference type="PROSITE" id="PS50110">
    <property type="entry name" value="RESPONSE_REGULATORY"/>
    <property type="match status" value="1"/>
</dbReference>
<dbReference type="InterPro" id="IPR001789">
    <property type="entry name" value="Sig_transdc_resp-reg_receiver"/>
</dbReference>
<evidence type="ECO:0000313" key="3">
    <source>
        <dbReference type="EMBL" id="RVU02816.1"/>
    </source>
</evidence>
<protein>
    <submittedName>
        <fullName evidence="3">Response regulator</fullName>
    </submittedName>
</protein>
<accession>A0A3S2X0U6</accession>
<feature type="domain" description="Response regulatory" evidence="2">
    <location>
        <begin position="3"/>
        <end position="130"/>
    </location>
</feature>
<dbReference type="Pfam" id="PF00072">
    <property type="entry name" value="Response_reg"/>
    <property type="match status" value="1"/>
</dbReference>
<dbReference type="OrthoDB" id="1121174at2"/>
<dbReference type="PANTHER" id="PTHR44520">
    <property type="entry name" value="RESPONSE REGULATOR RCP1-RELATED"/>
    <property type="match status" value="1"/>
</dbReference>
<dbReference type="InterPro" id="IPR052893">
    <property type="entry name" value="TCS_response_regulator"/>
</dbReference>
<keyword evidence="4" id="KW-1185">Reference proteome</keyword>
<sequence length="131" mass="15228">MCALTMIDDNPLDHMIVRRICERDGAFDDVLFIQDARQVLKAFRDNGEAIPRHPDIILLDLNMPLLSGWEFLEHFNEIYPKLSKPVDVYVLSSSVDEADREMALMYPFVKDFFIKPMTSSVMRNLRSRYAA</sequence>
<organism evidence="3 4">
    <name type="scientific">Mucilaginibacter limnophilus</name>
    <dbReference type="NCBI Taxonomy" id="1932778"/>
    <lineage>
        <taxon>Bacteria</taxon>
        <taxon>Pseudomonadati</taxon>
        <taxon>Bacteroidota</taxon>
        <taxon>Sphingobacteriia</taxon>
        <taxon>Sphingobacteriales</taxon>
        <taxon>Sphingobacteriaceae</taxon>
        <taxon>Mucilaginibacter</taxon>
    </lineage>
</organism>
<name>A0A3S2X0U6_9SPHI</name>
<evidence type="ECO:0000256" key="1">
    <source>
        <dbReference type="PROSITE-ProRule" id="PRU00169"/>
    </source>
</evidence>
<dbReference type="EMBL" id="SACK01000001">
    <property type="protein sequence ID" value="RVU02816.1"/>
    <property type="molecule type" value="Genomic_DNA"/>
</dbReference>